<dbReference type="EMBL" id="CAXLJM020000072">
    <property type="protein sequence ID" value="CAL8127711.1"/>
    <property type="molecule type" value="Genomic_DNA"/>
</dbReference>
<sequence length="128" mass="13842">MFPDVKELDITDNIVVIFYTFMTLLAVAFAVFAGEYLCGISILDLIKNQTRSLVGKCNQSSQSTMETPNNHGIILVDLATDQPPSDVPICDILPANDQPPSDVPICDILPANDQPPSDVPICDVLPAQ</sequence>
<evidence type="ECO:0000256" key="1">
    <source>
        <dbReference type="SAM" id="Phobius"/>
    </source>
</evidence>
<keyword evidence="3" id="KW-1185">Reference proteome</keyword>
<evidence type="ECO:0000313" key="2">
    <source>
        <dbReference type="EMBL" id="CAL8127711.1"/>
    </source>
</evidence>
<proteinExistence type="predicted"/>
<keyword evidence="1" id="KW-0812">Transmembrane</keyword>
<gene>
    <name evidence="2" type="ORF">ODALV1_LOCUS21943</name>
</gene>
<dbReference type="Proteomes" id="UP001642540">
    <property type="component" value="Unassembled WGS sequence"/>
</dbReference>
<keyword evidence="1" id="KW-0472">Membrane</keyword>
<organism evidence="2 3">
    <name type="scientific">Orchesella dallaii</name>
    <dbReference type="NCBI Taxonomy" id="48710"/>
    <lineage>
        <taxon>Eukaryota</taxon>
        <taxon>Metazoa</taxon>
        <taxon>Ecdysozoa</taxon>
        <taxon>Arthropoda</taxon>
        <taxon>Hexapoda</taxon>
        <taxon>Collembola</taxon>
        <taxon>Entomobryomorpha</taxon>
        <taxon>Entomobryoidea</taxon>
        <taxon>Orchesellidae</taxon>
        <taxon>Orchesellinae</taxon>
        <taxon>Orchesella</taxon>
    </lineage>
</organism>
<keyword evidence="1" id="KW-1133">Transmembrane helix</keyword>
<name>A0ABP1RGN2_9HEXA</name>
<comment type="caution">
    <text evidence="2">The sequence shown here is derived from an EMBL/GenBank/DDBJ whole genome shotgun (WGS) entry which is preliminary data.</text>
</comment>
<evidence type="ECO:0000313" key="3">
    <source>
        <dbReference type="Proteomes" id="UP001642540"/>
    </source>
</evidence>
<protein>
    <submittedName>
        <fullName evidence="2">Uncharacterized protein</fullName>
    </submittedName>
</protein>
<reference evidence="2 3" key="1">
    <citation type="submission" date="2024-08" db="EMBL/GenBank/DDBJ databases">
        <authorList>
            <person name="Cucini C."/>
            <person name="Frati F."/>
        </authorList>
    </citation>
    <scope>NUCLEOTIDE SEQUENCE [LARGE SCALE GENOMIC DNA]</scope>
</reference>
<feature type="transmembrane region" description="Helical" evidence="1">
    <location>
        <begin position="16"/>
        <end position="43"/>
    </location>
</feature>
<accession>A0ABP1RGN2</accession>